<dbReference type="EMBL" id="JAICCF010000001">
    <property type="protein sequence ID" value="MBW8683879.1"/>
    <property type="molecule type" value="Genomic_DNA"/>
</dbReference>
<name>A0ABS7GAP2_9BACT</name>
<keyword evidence="3" id="KW-1185">Reference proteome</keyword>
<dbReference type="Pfam" id="PF05050">
    <property type="entry name" value="Methyltransf_21"/>
    <property type="match status" value="1"/>
</dbReference>
<dbReference type="GO" id="GO:0032259">
    <property type="term" value="P:methylation"/>
    <property type="evidence" value="ECO:0007669"/>
    <property type="project" value="UniProtKB-KW"/>
</dbReference>
<accession>A0ABS7GAP2</accession>
<dbReference type="InterPro" id="IPR029063">
    <property type="entry name" value="SAM-dependent_MTases_sf"/>
</dbReference>
<reference evidence="2 3" key="1">
    <citation type="submission" date="2021-08" db="EMBL/GenBank/DDBJ databases">
        <title>The genome sequence of Chitinophaga sp. B61.</title>
        <authorList>
            <person name="Zhang X."/>
        </authorList>
    </citation>
    <scope>NUCLEOTIDE SEQUENCE [LARGE SCALE GENOMIC DNA]</scope>
    <source>
        <strain evidence="2 3">B61</strain>
    </source>
</reference>
<comment type="caution">
    <text evidence="2">The sequence shown here is derived from an EMBL/GenBank/DDBJ whole genome shotgun (WGS) entry which is preliminary data.</text>
</comment>
<dbReference type="PANTHER" id="PTHR34203">
    <property type="entry name" value="METHYLTRANSFERASE, FKBM FAMILY PROTEIN"/>
    <property type="match status" value="1"/>
</dbReference>
<gene>
    <name evidence="2" type="ORF">K1Y79_05990</name>
</gene>
<organism evidence="2 3">
    <name type="scientific">Chitinophaga rhizophila</name>
    <dbReference type="NCBI Taxonomy" id="2866212"/>
    <lineage>
        <taxon>Bacteria</taxon>
        <taxon>Pseudomonadati</taxon>
        <taxon>Bacteroidota</taxon>
        <taxon>Chitinophagia</taxon>
        <taxon>Chitinophagales</taxon>
        <taxon>Chitinophagaceae</taxon>
        <taxon>Chitinophaga</taxon>
    </lineage>
</organism>
<evidence type="ECO:0000313" key="2">
    <source>
        <dbReference type="EMBL" id="MBW8683879.1"/>
    </source>
</evidence>
<keyword evidence="2" id="KW-0489">Methyltransferase</keyword>
<proteinExistence type="predicted"/>
<dbReference type="InterPro" id="IPR052514">
    <property type="entry name" value="SAM-dependent_MTase"/>
</dbReference>
<dbReference type="PANTHER" id="PTHR34203:SF15">
    <property type="entry name" value="SLL1173 PROTEIN"/>
    <property type="match status" value="1"/>
</dbReference>
<keyword evidence="2" id="KW-0808">Transferase</keyword>
<dbReference type="SUPFAM" id="SSF53335">
    <property type="entry name" value="S-adenosyl-L-methionine-dependent methyltransferases"/>
    <property type="match status" value="1"/>
</dbReference>
<dbReference type="GO" id="GO:0008168">
    <property type="term" value="F:methyltransferase activity"/>
    <property type="evidence" value="ECO:0007669"/>
    <property type="project" value="UniProtKB-KW"/>
</dbReference>
<dbReference type="Gene3D" id="3.40.50.150">
    <property type="entry name" value="Vaccinia Virus protein VP39"/>
    <property type="match status" value="1"/>
</dbReference>
<evidence type="ECO:0000259" key="1">
    <source>
        <dbReference type="Pfam" id="PF05050"/>
    </source>
</evidence>
<dbReference type="RefSeq" id="WP_220249088.1">
    <property type="nucleotide sequence ID" value="NZ_JAICCF010000001.1"/>
</dbReference>
<dbReference type="NCBIfam" id="TIGR01444">
    <property type="entry name" value="fkbM_fam"/>
    <property type="match status" value="1"/>
</dbReference>
<protein>
    <submittedName>
        <fullName evidence="2">FkbM family methyltransferase</fullName>
    </submittedName>
</protein>
<feature type="domain" description="Methyltransferase FkbM" evidence="1">
    <location>
        <begin position="70"/>
        <end position="224"/>
    </location>
</feature>
<dbReference type="InterPro" id="IPR006342">
    <property type="entry name" value="FkbM_mtfrase"/>
</dbReference>
<dbReference type="Proteomes" id="UP000812961">
    <property type="component" value="Unassembled WGS sequence"/>
</dbReference>
<evidence type="ECO:0000313" key="3">
    <source>
        <dbReference type="Proteomes" id="UP000812961"/>
    </source>
</evidence>
<sequence>MTKKRRPNEFTFLQELRLKNLPRNKMHSFDFRNGKIWFTHHKEFRHSYQELIVDEIYKFRTDNETPFIIDCGANIGMSVLYFKWLYPKAKVLAFEPDDANLVYLRKNIEGYGLTDVTVRTEALWTHDGTISFEADGTQGSKIAGGESTEKQLVTIPCVRLATMLNQKVDFLKMDIEGAEYEILKDCKDQLKNVEYAFVEYHGDILESNHLTEILQILNDAGFNYYIKIASDNVANPLLKEKQNNTFDQQLNIFCHRGQAVK</sequence>